<dbReference type="Gene3D" id="3.40.50.300">
    <property type="entry name" value="P-loop containing nucleotide triphosphate hydrolases"/>
    <property type="match status" value="1"/>
</dbReference>
<sequence length="1111" mass="125992">MSSSSSSVSCNWRYDVFPSFRGEDIRKTFVSHFLTELDRKFISAFKDNKIKKGQTLDPVLKEAIKDSRIAIVIFTENYASSAWCLNEMLKIVKCKKKLGQLVIPVFYRLDPSHVRKQSGDFGKIFEETCRCNDKTEDEIKLWRTALTDVANQVGFDSRNWENDAKLVEDMVSNILEKLTTPSKDFENIVGIEDHFVKMSALLDLKSEGVKTVGIWGPSGIGKTTIARALYNRLSHQFQGRIFIDMRFISESIKDYSKGNPRDYNMKLHLQENFLSKILDKEGMTAQHLGTVGDKLKHQRVLIFIDDLDDQVVLDALAGADEWFGPGSRIIAISKDKHILRAHGITCIYEVGLPSEKVALQMFCQSAFKQNSPPDRFLELASKVAVKAGRLPLGLHVLGASLRGRDDKSMVDIMSSSLKGLDTSIKKTLSISYEGLERKEYKAMFRHIACFFNGYEINSIKLMLSDSELNVDACLEILVDKSLIRVLSSAGNNTNIVEMHCLVQEMGKEIVRAQSDNPGNREYLMDSKDICDVLRGCTGTEKVIGISLDLCEVDKVRIDDKAFKRMFNLRFLNFYKKTLEWTKEVKWQLPKRFKYFPDELKLLSWPGFPMESMPSDFCPEYLVELRLPNSKLKKLWKGVKTLTCLKDMDLSESKHLEKIPDLSTATNLETLNLHGCSSLVELPSSIQNLNKLTDLNMAGCTKLESFPNANLESLIHLVLTGCSQLKVFPDISSKVESIIANKTSFEIFPSPLRLENLIELRMEQILSERLWDGVQPLTSLRKILLSGSENLKEIPDLSMAKSLKTLNLNGCSSLVEITLSSFQNLNKLTDLNMAGCTKLESLPSGINLESLYRLNLNGCSKLKSFPDISSNISTLYLNQTAIEEVPQRIENYLSLESLEMWECKELKCISSRIFELENLVEVFFSDCEQLDEVTWPQKAQDTNNTTGSNLSLISFTNCFNSNQEAFIQNSASNYLILPGEVPPYFTHRSSSSSITFPLHPSYLSQQSFLEFKACVVFSDLVISDGSETLGFIDIEVQCRFRDKNGNYFELAKPRELSLHLKYNHQLIFDCHFPLSQECDQVEINFNLPSNRVKLKECGLRLSDDYTQIEVDG</sequence>
<dbReference type="InterPro" id="IPR000157">
    <property type="entry name" value="TIR_dom"/>
</dbReference>
<dbReference type="Gene3D" id="3.80.10.10">
    <property type="entry name" value="Ribonuclease Inhibitor"/>
    <property type="match status" value="2"/>
</dbReference>
<organism evidence="9 10">
    <name type="scientific">Eutrema salsugineum</name>
    <name type="common">Saltwater cress</name>
    <name type="synonym">Sisymbrium salsugineum</name>
    <dbReference type="NCBI Taxonomy" id="72664"/>
    <lineage>
        <taxon>Eukaryota</taxon>
        <taxon>Viridiplantae</taxon>
        <taxon>Streptophyta</taxon>
        <taxon>Embryophyta</taxon>
        <taxon>Tracheophyta</taxon>
        <taxon>Spermatophyta</taxon>
        <taxon>Magnoliopsida</taxon>
        <taxon>eudicotyledons</taxon>
        <taxon>Gunneridae</taxon>
        <taxon>Pentapetalae</taxon>
        <taxon>rosids</taxon>
        <taxon>malvids</taxon>
        <taxon>Brassicales</taxon>
        <taxon>Brassicaceae</taxon>
        <taxon>Eutremeae</taxon>
        <taxon>Eutrema</taxon>
    </lineage>
</organism>
<dbReference type="OrthoDB" id="1357022at2759"/>
<accession>V4LJ22</accession>
<dbReference type="OMA" id="FIDIEVH"/>
<evidence type="ECO:0000256" key="5">
    <source>
        <dbReference type="ARBA" id="ARBA00022821"/>
    </source>
</evidence>
<dbReference type="InterPro" id="IPR003593">
    <property type="entry name" value="AAA+_ATPase"/>
</dbReference>
<dbReference type="FunFam" id="3.40.50.10140:FF:000007">
    <property type="entry name" value="Disease resistance protein (TIR-NBS-LRR class)"/>
    <property type="match status" value="1"/>
</dbReference>
<dbReference type="InterPro" id="IPR011713">
    <property type="entry name" value="Leu-rich_rpt_3"/>
</dbReference>
<evidence type="ECO:0000256" key="3">
    <source>
        <dbReference type="ARBA" id="ARBA00022737"/>
    </source>
</evidence>
<dbReference type="InterPro" id="IPR042197">
    <property type="entry name" value="Apaf_helical"/>
</dbReference>
<evidence type="ECO:0000256" key="1">
    <source>
        <dbReference type="ARBA" id="ARBA00011982"/>
    </source>
</evidence>
<dbReference type="Gene3D" id="3.40.50.10140">
    <property type="entry name" value="Toll/interleukin-1 receptor homology (TIR) domain"/>
    <property type="match status" value="1"/>
</dbReference>
<dbReference type="InterPro" id="IPR058192">
    <property type="entry name" value="WHD_ROQ1-like"/>
</dbReference>
<dbReference type="InterPro" id="IPR002182">
    <property type="entry name" value="NB-ARC"/>
</dbReference>
<dbReference type="GO" id="GO:0007165">
    <property type="term" value="P:signal transduction"/>
    <property type="evidence" value="ECO:0007669"/>
    <property type="project" value="InterPro"/>
</dbReference>
<dbReference type="PANTHER" id="PTHR11017:SF369">
    <property type="entry name" value="GENOME ASSEMBLY, CHROMOSOME: A02"/>
    <property type="match status" value="1"/>
</dbReference>
<keyword evidence="3" id="KW-0677">Repeat</keyword>
<name>V4LJ22_EUTSA</name>
<keyword evidence="6" id="KW-0520">NAD</keyword>
<dbReference type="Proteomes" id="UP000030689">
    <property type="component" value="Unassembled WGS sequence"/>
</dbReference>
<dbReference type="InterPro" id="IPR058546">
    <property type="entry name" value="RPS4B/Roq1-like_LRR"/>
</dbReference>
<keyword evidence="5" id="KW-0611">Plant defense</keyword>
<protein>
    <recommendedName>
        <fullName evidence="1">ADP-ribosyl cyclase/cyclic ADP-ribose hydrolase</fullName>
        <ecNumber evidence="1">3.2.2.6</ecNumber>
    </recommendedName>
</protein>
<dbReference type="Gramene" id="ESQ39798">
    <property type="protein sequence ID" value="ESQ39798"/>
    <property type="gene ID" value="EUTSA_v10000753mg"/>
</dbReference>
<dbReference type="InterPro" id="IPR044974">
    <property type="entry name" value="Disease_R_plants"/>
</dbReference>
<gene>
    <name evidence="9" type="ORF">EUTSA_v10000753mg</name>
</gene>
<dbReference type="STRING" id="72664.V4LJ22"/>
<comment type="catalytic activity">
    <reaction evidence="7">
        <text>NAD(+) + H2O = ADP-D-ribose + nicotinamide + H(+)</text>
        <dbReference type="Rhea" id="RHEA:16301"/>
        <dbReference type="ChEBI" id="CHEBI:15377"/>
        <dbReference type="ChEBI" id="CHEBI:15378"/>
        <dbReference type="ChEBI" id="CHEBI:17154"/>
        <dbReference type="ChEBI" id="CHEBI:57540"/>
        <dbReference type="ChEBI" id="CHEBI:57967"/>
        <dbReference type="EC" id="3.2.2.6"/>
    </reaction>
    <physiologicalReaction direction="left-to-right" evidence="7">
        <dbReference type="Rhea" id="RHEA:16302"/>
    </physiologicalReaction>
</comment>
<dbReference type="Gene3D" id="1.10.8.430">
    <property type="entry name" value="Helical domain of apoptotic protease-activating factors"/>
    <property type="match status" value="1"/>
</dbReference>
<evidence type="ECO:0000256" key="4">
    <source>
        <dbReference type="ARBA" id="ARBA00022801"/>
    </source>
</evidence>
<dbReference type="SUPFAM" id="SSF52540">
    <property type="entry name" value="P-loop containing nucleoside triphosphate hydrolases"/>
    <property type="match status" value="1"/>
</dbReference>
<evidence type="ECO:0000256" key="6">
    <source>
        <dbReference type="ARBA" id="ARBA00023027"/>
    </source>
</evidence>
<dbReference type="GO" id="GO:0043531">
    <property type="term" value="F:ADP binding"/>
    <property type="evidence" value="ECO:0007669"/>
    <property type="project" value="InterPro"/>
</dbReference>
<dbReference type="SUPFAM" id="SSF52200">
    <property type="entry name" value="Toll/Interleukin receptor TIR domain"/>
    <property type="match status" value="1"/>
</dbReference>
<dbReference type="KEGG" id="eus:EUTSA_v10000753mg"/>
<evidence type="ECO:0000256" key="7">
    <source>
        <dbReference type="ARBA" id="ARBA00047304"/>
    </source>
</evidence>
<dbReference type="EC" id="3.2.2.6" evidence="1"/>
<dbReference type="PROSITE" id="PS50104">
    <property type="entry name" value="TIR"/>
    <property type="match status" value="1"/>
</dbReference>
<dbReference type="FunFam" id="3.80.10.10:FF:000386">
    <property type="entry name" value="Disease resistance protein RPS4"/>
    <property type="match status" value="1"/>
</dbReference>
<dbReference type="Pfam" id="PF00931">
    <property type="entry name" value="NB-ARC"/>
    <property type="match status" value="1"/>
</dbReference>
<keyword evidence="2" id="KW-0433">Leucine-rich repeat</keyword>
<dbReference type="SMART" id="SM00382">
    <property type="entry name" value="AAA"/>
    <property type="match status" value="1"/>
</dbReference>
<dbReference type="SMART" id="SM00255">
    <property type="entry name" value="TIR"/>
    <property type="match status" value="1"/>
</dbReference>
<evidence type="ECO:0000313" key="9">
    <source>
        <dbReference type="EMBL" id="ESQ39798.1"/>
    </source>
</evidence>
<dbReference type="InterPro" id="IPR032675">
    <property type="entry name" value="LRR_dom_sf"/>
</dbReference>
<reference evidence="9 10" key="1">
    <citation type="journal article" date="2013" name="Front. Plant Sci.">
        <title>The Reference Genome of the Halophytic Plant Eutrema salsugineum.</title>
        <authorList>
            <person name="Yang R."/>
            <person name="Jarvis D.E."/>
            <person name="Chen H."/>
            <person name="Beilstein M.A."/>
            <person name="Grimwood J."/>
            <person name="Jenkins J."/>
            <person name="Shu S."/>
            <person name="Prochnik S."/>
            <person name="Xin M."/>
            <person name="Ma C."/>
            <person name="Schmutz J."/>
            <person name="Wing R.A."/>
            <person name="Mitchell-Olds T."/>
            <person name="Schumaker K.S."/>
            <person name="Wang X."/>
        </authorList>
    </citation>
    <scope>NUCLEOTIDE SEQUENCE [LARGE SCALE GENOMIC DNA]</scope>
</reference>
<dbReference type="Pfam" id="PF01582">
    <property type="entry name" value="TIR"/>
    <property type="match status" value="1"/>
</dbReference>
<feature type="domain" description="TIR" evidence="8">
    <location>
        <begin position="12"/>
        <end position="178"/>
    </location>
</feature>
<proteinExistence type="predicted"/>
<dbReference type="AlphaFoldDB" id="V4LJ22"/>
<dbReference type="FunFam" id="3.40.50.300:FF:001002">
    <property type="entry name" value="Disease resistance protein (TIR-NBS-LRR class)"/>
    <property type="match status" value="1"/>
</dbReference>
<evidence type="ECO:0000259" key="8">
    <source>
        <dbReference type="PROSITE" id="PS50104"/>
    </source>
</evidence>
<evidence type="ECO:0000313" key="10">
    <source>
        <dbReference type="Proteomes" id="UP000030689"/>
    </source>
</evidence>
<dbReference type="InterPro" id="IPR035897">
    <property type="entry name" value="Toll_tir_struct_dom_sf"/>
</dbReference>
<keyword evidence="10" id="KW-1185">Reference proteome</keyword>
<dbReference type="Pfam" id="PF07725">
    <property type="entry name" value="LRR_3"/>
    <property type="match status" value="1"/>
</dbReference>
<dbReference type="PANTHER" id="PTHR11017">
    <property type="entry name" value="LEUCINE-RICH REPEAT-CONTAINING PROTEIN"/>
    <property type="match status" value="1"/>
</dbReference>
<evidence type="ECO:0000256" key="2">
    <source>
        <dbReference type="ARBA" id="ARBA00022614"/>
    </source>
</evidence>
<dbReference type="InterPro" id="IPR045344">
    <property type="entry name" value="C-JID"/>
</dbReference>
<keyword evidence="4" id="KW-0378">Hydrolase</keyword>
<dbReference type="PRINTS" id="PR00364">
    <property type="entry name" value="DISEASERSIST"/>
</dbReference>
<dbReference type="Pfam" id="PF23286">
    <property type="entry name" value="LRR_13"/>
    <property type="match status" value="1"/>
</dbReference>
<dbReference type="GO" id="GO:0006952">
    <property type="term" value="P:defense response"/>
    <property type="evidence" value="ECO:0007669"/>
    <property type="project" value="UniProtKB-KW"/>
</dbReference>
<dbReference type="GO" id="GO:0061809">
    <property type="term" value="F:NAD+ nucleosidase activity, cyclic ADP-ribose generating"/>
    <property type="evidence" value="ECO:0007669"/>
    <property type="project" value="UniProtKB-EC"/>
</dbReference>
<dbReference type="SUPFAM" id="SSF52058">
    <property type="entry name" value="L domain-like"/>
    <property type="match status" value="1"/>
</dbReference>
<dbReference type="Pfam" id="PF20160">
    <property type="entry name" value="C-JID"/>
    <property type="match status" value="1"/>
</dbReference>
<dbReference type="EMBL" id="KI517465">
    <property type="protein sequence ID" value="ESQ39798.1"/>
    <property type="molecule type" value="Genomic_DNA"/>
</dbReference>
<dbReference type="InterPro" id="IPR027417">
    <property type="entry name" value="P-loop_NTPase"/>
</dbReference>
<dbReference type="Pfam" id="PF23282">
    <property type="entry name" value="WHD_ROQ1"/>
    <property type="match status" value="1"/>
</dbReference>